<dbReference type="Pfam" id="PF12833">
    <property type="entry name" value="HTH_18"/>
    <property type="match status" value="1"/>
</dbReference>
<dbReference type="GO" id="GO:0003700">
    <property type="term" value="F:DNA-binding transcription factor activity"/>
    <property type="evidence" value="ECO:0007669"/>
    <property type="project" value="InterPro"/>
</dbReference>
<evidence type="ECO:0000256" key="2">
    <source>
        <dbReference type="ARBA" id="ARBA00022801"/>
    </source>
</evidence>
<dbReference type="Gene3D" id="3.20.20.80">
    <property type="entry name" value="Glycosidases"/>
    <property type="match status" value="1"/>
</dbReference>
<accession>K6DP53</accession>
<dbReference type="SUPFAM" id="SSF51215">
    <property type="entry name" value="Regulatory protein AraC"/>
    <property type="match status" value="1"/>
</dbReference>
<dbReference type="eggNOG" id="COG4977">
    <property type="taxonomic scope" value="Bacteria"/>
</dbReference>
<dbReference type="eggNOG" id="COG3664">
    <property type="taxonomic scope" value="Bacteria"/>
</dbReference>
<dbReference type="InterPro" id="IPR018060">
    <property type="entry name" value="HTH_AraC"/>
</dbReference>
<dbReference type="InterPro" id="IPR009057">
    <property type="entry name" value="Homeodomain-like_sf"/>
</dbReference>
<dbReference type="SUPFAM" id="SSF51011">
    <property type="entry name" value="Glycosyl hydrolase domain"/>
    <property type="match status" value="1"/>
</dbReference>
<dbReference type="PANTHER" id="PTHR43280">
    <property type="entry name" value="ARAC-FAMILY TRANSCRIPTIONAL REGULATOR"/>
    <property type="match status" value="1"/>
</dbReference>
<evidence type="ECO:0000313" key="9">
    <source>
        <dbReference type="Proteomes" id="UP000006316"/>
    </source>
</evidence>
<dbReference type="AlphaFoldDB" id="K6DP53"/>
<evidence type="ECO:0000259" key="7">
    <source>
        <dbReference type="PROSITE" id="PS01124"/>
    </source>
</evidence>
<organism evidence="8 9">
    <name type="scientific">Neobacillus bataviensis LMG 21833</name>
    <dbReference type="NCBI Taxonomy" id="1117379"/>
    <lineage>
        <taxon>Bacteria</taxon>
        <taxon>Bacillati</taxon>
        <taxon>Bacillota</taxon>
        <taxon>Bacilli</taxon>
        <taxon>Bacillales</taxon>
        <taxon>Bacillaceae</taxon>
        <taxon>Neobacillus</taxon>
    </lineage>
</organism>
<comment type="similarity">
    <text evidence="1">Belongs to the glycosyl hydrolase 39 family.</text>
</comment>
<dbReference type="EMBL" id="AJLS01000043">
    <property type="protein sequence ID" value="EKN70099.1"/>
    <property type="molecule type" value="Genomic_DNA"/>
</dbReference>
<dbReference type="GO" id="GO:0016798">
    <property type="term" value="F:hydrolase activity, acting on glycosyl bonds"/>
    <property type="evidence" value="ECO:0007669"/>
    <property type="project" value="UniProtKB-KW"/>
</dbReference>
<feature type="domain" description="HTH araC/xylS-type" evidence="7">
    <location>
        <begin position="166"/>
        <end position="264"/>
    </location>
</feature>
<dbReference type="SUPFAM" id="SSF51445">
    <property type="entry name" value="(Trans)glycosidases"/>
    <property type="match status" value="1"/>
</dbReference>
<evidence type="ECO:0000313" key="8">
    <source>
        <dbReference type="EMBL" id="EKN70099.1"/>
    </source>
</evidence>
<evidence type="ECO:0000256" key="4">
    <source>
        <dbReference type="ARBA" id="ARBA00023125"/>
    </source>
</evidence>
<protein>
    <submittedName>
        <fullName evidence="8">Amino-domain protein</fullName>
    </submittedName>
</protein>
<evidence type="ECO:0000256" key="6">
    <source>
        <dbReference type="ARBA" id="ARBA00023295"/>
    </source>
</evidence>
<dbReference type="InterPro" id="IPR020449">
    <property type="entry name" value="Tscrpt_reg_AraC-type_HTH"/>
</dbReference>
<comment type="caution">
    <text evidence="8">The sequence shown here is derived from an EMBL/GenBank/DDBJ whole genome shotgun (WGS) entry which is preliminary data.</text>
</comment>
<dbReference type="PANTHER" id="PTHR43280:SF2">
    <property type="entry name" value="HTH-TYPE TRANSCRIPTIONAL REGULATOR EXSA"/>
    <property type="match status" value="1"/>
</dbReference>
<dbReference type="Gene3D" id="2.60.40.1500">
    <property type="entry name" value="Glycosyl hydrolase domain, family 39"/>
    <property type="match status" value="1"/>
</dbReference>
<dbReference type="GO" id="GO:0043565">
    <property type="term" value="F:sequence-specific DNA binding"/>
    <property type="evidence" value="ECO:0007669"/>
    <property type="project" value="InterPro"/>
</dbReference>
<dbReference type="OrthoDB" id="9776971at2"/>
<keyword evidence="5" id="KW-0804">Transcription</keyword>
<dbReference type="PRINTS" id="PR00032">
    <property type="entry name" value="HTHARAC"/>
</dbReference>
<dbReference type="PROSITE" id="PS00041">
    <property type="entry name" value="HTH_ARAC_FAMILY_1"/>
    <property type="match status" value="1"/>
</dbReference>
<dbReference type="PATRIC" id="fig|1117379.3.peg.1458"/>
<keyword evidence="2" id="KW-0378">Hydrolase</keyword>
<evidence type="ECO:0000256" key="5">
    <source>
        <dbReference type="ARBA" id="ARBA00023163"/>
    </source>
</evidence>
<dbReference type="SMART" id="SM00342">
    <property type="entry name" value="HTH_ARAC"/>
    <property type="match status" value="1"/>
</dbReference>
<keyword evidence="9" id="KW-1185">Reference proteome</keyword>
<reference evidence="8 9" key="1">
    <citation type="journal article" date="2012" name="Front. Microbiol.">
        <title>Redundancy and modularity in membrane-associated dissimilatory nitrate reduction in Bacillus.</title>
        <authorList>
            <person name="Heylen K."/>
            <person name="Keltjens J."/>
        </authorList>
    </citation>
    <scope>NUCLEOTIDE SEQUENCE [LARGE SCALE GENOMIC DNA]</scope>
    <source>
        <strain evidence="9">LMG 21833T</strain>
    </source>
</reference>
<dbReference type="InterPro" id="IPR017853">
    <property type="entry name" value="GH"/>
</dbReference>
<gene>
    <name evidence="8" type="ORF">BABA_06971</name>
</gene>
<dbReference type="Pfam" id="PF01229">
    <property type="entry name" value="Glyco_hydro_39"/>
    <property type="match status" value="1"/>
</dbReference>
<dbReference type="STRING" id="1117379.BABA_06971"/>
<proteinExistence type="inferred from homology"/>
<dbReference type="InterPro" id="IPR037923">
    <property type="entry name" value="HTH-like"/>
</dbReference>
<keyword evidence="6" id="KW-0326">Glycosidase</keyword>
<evidence type="ECO:0000256" key="1">
    <source>
        <dbReference type="ARBA" id="ARBA00008875"/>
    </source>
</evidence>
<dbReference type="SUPFAM" id="SSF46689">
    <property type="entry name" value="Homeodomain-like"/>
    <property type="match status" value="2"/>
</dbReference>
<sequence length="783" mass="92261">MKDQGLDFFLELNRIEYVAPKVNRGIQIVFVINDVLTVETNRRFYSLGENDLLLLNRNQLYQFHGTKDNCVLLLTITDSFIDRFYPEYHIRRFKCFSQEVEMGRELKVDNIRKLLAEMMITYLRREESYKLEIQGNICQILIILIRNFSFEGTAFEKIDTDDQRLTQIIDYMERNYEQLITLEEMAQKTFLSTAYLSRYFKQKMGMGFSRFLMNIRLKHGVKDLLYSADSISQIAMKNGFPNIKSFTNLFKEVYGVTPHEYRETHSAEQQMDSVNRYNLNDSETLMKSLDVLTKLGMILTADDKMYVNTETRYEELSIELTREKQGLIDLPENILMISELKELLKEDVRSQVLMVKDELGLGFIGIRHLVSGTTILPSVETDERVATTSSYFNINGALNFMEKHNLSLFVRVDYQEISKDQKQYFSKLAKLLHHCLQVYGERYLSKWHFMFYEPYFTAVESNSLQQVYLKLYRLLKQHVPGIQVGVFLPFSFYDEKIPKEHIWQVKEGDHIDFIGYHANQNEVIDFTEMGDDRFSLAKEYIADTTNKVKGFLKQHQIDKPLFLVSWNTLSGNTRYTNGTFFRGALVLKNALDLANKIESLAFWINTELHEEDKQNLRIRLEGLELFHYFKGKRPAYYAMLFANKLKGEVVAKGHDYLMTQTNRGYQLVLMNCNYVNPYYSIEEAFLQKLNKDIRVKISGIQRGEYQVRKYIFDKDNGALYTNWWKLSSKYGMDAEIIDYITRSSHPSLELFDESIDDEWVFYSYMTTNAIHFFDIRKAIEFSD</sequence>
<dbReference type="Proteomes" id="UP000006316">
    <property type="component" value="Unassembled WGS sequence"/>
</dbReference>
<dbReference type="InterPro" id="IPR018062">
    <property type="entry name" value="HTH_AraC-typ_CS"/>
</dbReference>
<keyword evidence="4" id="KW-0238">DNA-binding</keyword>
<name>K6DP53_9BACI</name>
<dbReference type="Gene3D" id="1.10.10.60">
    <property type="entry name" value="Homeodomain-like"/>
    <property type="match status" value="2"/>
</dbReference>
<dbReference type="PROSITE" id="PS01124">
    <property type="entry name" value="HTH_ARAC_FAMILY_2"/>
    <property type="match status" value="1"/>
</dbReference>
<keyword evidence="3" id="KW-0805">Transcription regulation</keyword>
<dbReference type="InterPro" id="IPR049166">
    <property type="entry name" value="GH39_cat"/>
</dbReference>
<evidence type="ECO:0000256" key="3">
    <source>
        <dbReference type="ARBA" id="ARBA00023015"/>
    </source>
</evidence>